<dbReference type="GO" id="GO:0009307">
    <property type="term" value="P:DNA restriction-modification system"/>
    <property type="evidence" value="ECO:0007669"/>
    <property type="project" value="UniProtKB-KW"/>
</dbReference>
<dbReference type="PANTHER" id="PTHR33841:SF5">
    <property type="entry name" value="DNA METHYLASE (MODIFICATION METHYLASE) (METHYLTRANSFERASE)-RELATED"/>
    <property type="match status" value="1"/>
</dbReference>
<sequence length="299" mass="33813">MNPHSLPKKKELGAYYTPPELSKVLADWAIQSTNEDILEPSFGGCGFFESSIARLRELGCSEPEKQIYGVDIDEHAFQILDSKFVNYIDKKKRFILKDFIQVNSSEFLTNEFNVVLGNPPYVSMHNMTNEQRKSCDKVLRNSPFSAKTMGRNASLWAFFLLHSLAFLKEGGRVAWVLPSSLLHADYAEKLLEVHQKHFKQIKILKLAERFFKEEGAKETSIILLAEGFHKKETPQSNLSVNVVGGVSDLKQAIANVDAATSLSVKDYKLNIISSGAKLSYRNLLMRETTKELSEYVDIK</sequence>
<dbReference type="GO" id="GO:0032259">
    <property type="term" value="P:methylation"/>
    <property type="evidence" value="ECO:0007669"/>
    <property type="project" value="UniProtKB-KW"/>
</dbReference>
<dbReference type="AlphaFoldDB" id="A0ABD4KWK4"/>
<protein>
    <recommendedName>
        <fullName evidence="2">site-specific DNA-methyltransferase (adenine-specific)</fullName>
        <ecNumber evidence="2">2.1.1.72</ecNumber>
    </recommendedName>
</protein>
<feature type="domain" description="DNA methylase adenine-specific" evidence="8">
    <location>
        <begin position="8"/>
        <end position="227"/>
    </location>
</feature>
<dbReference type="PRINTS" id="PR00507">
    <property type="entry name" value="N12N6MTFRASE"/>
</dbReference>
<dbReference type="RefSeq" id="WP_194574225.1">
    <property type="nucleotide sequence ID" value="NZ_RDOM01000718.1"/>
</dbReference>
<evidence type="ECO:0000256" key="7">
    <source>
        <dbReference type="ARBA" id="ARBA00047942"/>
    </source>
</evidence>
<reference evidence="9 10" key="1">
    <citation type="journal article" date="2021" name="PeerJ">
        <title>Analysis of 44 Vibrio anguillarum genomes reveals high genetic diversity.</title>
        <authorList>
            <person name="Hansen M.J."/>
            <person name="Dalsgaard I."/>
        </authorList>
    </citation>
    <scope>NUCLEOTIDE SEQUENCE [LARGE SCALE GENOMIC DNA]</scope>
    <source>
        <strain evidence="9 10">17-16730-2A</strain>
    </source>
</reference>
<dbReference type="CDD" id="cd02440">
    <property type="entry name" value="AdoMet_MTases"/>
    <property type="match status" value="1"/>
</dbReference>
<dbReference type="SUPFAM" id="SSF53335">
    <property type="entry name" value="S-adenosyl-L-methionine-dependent methyltransferases"/>
    <property type="match status" value="1"/>
</dbReference>
<dbReference type="InterPro" id="IPR029063">
    <property type="entry name" value="SAM-dependent_MTases_sf"/>
</dbReference>
<evidence type="ECO:0000256" key="3">
    <source>
        <dbReference type="ARBA" id="ARBA00022603"/>
    </source>
</evidence>
<evidence type="ECO:0000256" key="1">
    <source>
        <dbReference type="ARBA" id="ARBA00006594"/>
    </source>
</evidence>
<dbReference type="InterPro" id="IPR050953">
    <property type="entry name" value="N4_N6_ade-DNA_methylase"/>
</dbReference>
<evidence type="ECO:0000313" key="9">
    <source>
        <dbReference type="EMBL" id="MBF4274956.1"/>
    </source>
</evidence>
<dbReference type="GO" id="GO:0009007">
    <property type="term" value="F:site-specific DNA-methyltransferase (adenine-specific) activity"/>
    <property type="evidence" value="ECO:0007669"/>
    <property type="project" value="UniProtKB-EC"/>
</dbReference>
<dbReference type="PROSITE" id="PS00092">
    <property type="entry name" value="N6_MTASE"/>
    <property type="match status" value="1"/>
</dbReference>
<evidence type="ECO:0000313" key="10">
    <source>
        <dbReference type="Proteomes" id="UP000722957"/>
    </source>
</evidence>
<evidence type="ECO:0000259" key="8">
    <source>
        <dbReference type="Pfam" id="PF02384"/>
    </source>
</evidence>
<evidence type="ECO:0000256" key="2">
    <source>
        <dbReference type="ARBA" id="ARBA00011900"/>
    </source>
</evidence>
<proteinExistence type="inferred from homology"/>
<accession>A0ABD4KWK4</accession>
<keyword evidence="3 9" id="KW-0489">Methyltransferase</keyword>
<evidence type="ECO:0000256" key="6">
    <source>
        <dbReference type="ARBA" id="ARBA00022747"/>
    </source>
</evidence>
<dbReference type="Proteomes" id="UP000722957">
    <property type="component" value="Unassembled WGS sequence"/>
</dbReference>
<keyword evidence="6" id="KW-0680">Restriction system</keyword>
<comment type="catalytic activity">
    <reaction evidence="7">
        <text>a 2'-deoxyadenosine in DNA + S-adenosyl-L-methionine = an N(6)-methyl-2'-deoxyadenosine in DNA + S-adenosyl-L-homocysteine + H(+)</text>
        <dbReference type="Rhea" id="RHEA:15197"/>
        <dbReference type="Rhea" id="RHEA-COMP:12418"/>
        <dbReference type="Rhea" id="RHEA-COMP:12419"/>
        <dbReference type="ChEBI" id="CHEBI:15378"/>
        <dbReference type="ChEBI" id="CHEBI:57856"/>
        <dbReference type="ChEBI" id="CHEBI:59789"/>
        <dbReference type="ChEBI" id="CHEBI:90615"/>
        <dbReference type="ChEBI" id="CHEBI:90616"/>
        <dbReference type="EC" id="2.1.1.72"/>
    </reaction>
</comment>
<keyword evidence="4" id="KW-0808">Transferase</keyword>
<dbReference type="InterPro" id="IPR003356">
    <property type="entry name" value="DNA_methylase_A-5"/>
</dbReference>
<organism evidence="9 10">
    <name type="scientific">Vibrio anguillarum</name>
    <name type="common">Listonella anguillarum</name>
    <dbReference type="NCBI Taxonomy" id="55601"/>
    <lineage>
        <taxon>Bacteria</taxon>
        <taxon>Pseudomonadati</taxon>
        <taxon>Pseudomonadota</taxon>
        <taxon>Gammaproteobacteria</taxon>
        <taxon>Vibrionales</taxon>
        <taxon>Vibrionaceae</taxon>
        <taxon>Vibrio</taxon>
    </lineage>
</organism>
<dbReference type="InterPro" id="IPR002052">
    <property type="entry name" value="DNA_methylase_N6_adenine_CS"/>
</dbReference>
<keyword evidence="5" id="KW-0949">S-adenosyl-L-methionine</keyword>
<dbReference type="Pfam" id="PF02384">
    <property type="entry name" value="N6_Mtase"/>
    <property type="match status" value="1"/>
</dbReference>
<dbReference type="PANTHER" id="PTHR33841">
    <property type="entry name" value="DNA METHYLTRANSFERASE YEEA-RELATED"/>
    <property type="match status" value="1"/>
</dbReference>
<evidence type="ECO:0000256" key="4">
    <source>
        <dbReference type="ARBA" id="ARBA00022679"/>
    </source>
</evidence>
<comment type="caution">
    <text evidence="9">The sequence shown here is derived from an EMBL/GenBank/DDBJ whole genome shotgun (WGS) entry which is preliminary data.</text>
</comment>
<evidence type="ECO:0000256" key="5">
    <source>
        <dbReference type="ARBA" id="ARBA00022691"/>
    </source>
</evidence>
<dbReference type="EC" id="2.1.1.72" evidence="2"/>
<dbReference type="EMBL" id="RDOM01000718">
    <property type="protein sequence ID" value="MBF4274956.1"/>
    <property type="molecule type" value="Genomic_DNA"/>
</dbReference>
<name>A0ABD4KWK4_VIBAN</name>
<comment type="similarity">
    <text evidence="1">Belongs to the N(4)/N(6)-methyltransferase family.</text>
</comment>
<dbReference type="Gene3D" id="3.40.50.150">
    <property type="entry name" value="Vaccinia Virus protein VP39"/>
    <property type="match status" value="1"/>
</dbReference>
<gene>
    <name evidence="9" type="ORF">EAY07_23710</name>
</gene>
<feature type="non-terminal residue" evidence="9">
    <location>
        <position position="299"/>
    </location>
</feature>